<evidence type="ECO:0000313" key="3">
    <source>
        <dbReference type="Proteomes" id="UP000283627"/>
    </source>
</evidence>
<dbReference type="EMBL" id="MOBP01000004">
    <property type="protein sequence ID" value="RON56434.1"/>
    <property type="molecule type" value="Genomic_DNA"/>
</dbReference>
<evidence type="ECO:0000256" key="1">
    <source>
        <dbReference type="SAM" id="MobiDB-lite"/>
    </source>
</evidence>
<protein>
    <submittedName>
        <fullName evidence="2">Uncharacterized protein</fullName>
    </submittedName>
</protein>
<proteinExistence type="predicted"/>
<accession>A0A423KP67</accession>
<dbReference type="Proteomes" id="UP000283627">
    <property type="component" value="Unassembled WGS sequence"/>
</dbReference>
<dbReference type="AlphaFoldDB" id="A0A423KP67"/>
<comment type="caution">
    <text evidence="2">The sequence shown here is derived from an EMBL/GenBank/DDBJ whole genome shotgun (WGS) entry which is preliminary data.</text>
</comment>
<evidence type="ECO:0000313" key="2">
    <source>
        <dbReference type="EMBL" id="RON56434.1"/>
    </source>
</evidence>
<gene>
    <name evidence="2" type="ORF">BK665_05865</name>
</gene>
<name>A0A423KP67_9PSED</name>
<organism evidence="2 3">
    <name type="scientific">Pseudomonas frederiksbergensis</name>
    <dbReference type="NCBI Taxonomy" id="104087"/>
    <lineage>
        <taxon>Bacteria</taxon>
        <taxon>Pseudomonadati</taxon>
        <taxon>Pseudomonadota</taxon>
        <taxon>Gammaproteobacteria</taxon>
        <taxon>Pseudomonadales</taxon>
        <taxon>Pseudomonadaceae</taxon>
        <taxon>Pseudomonas</taxon>
    </lineage>
</organism>
<feature type="region of interest" description="Disordered" evidence="1">
    <location>
        <begin position="1"/>
        <end position="20"/>
    </location>
</feature>
<sequence>MIRADSFLLHKKSKTPPEKGGVFTSLDGLRRFRTLSQLNKYTSEAATDPIGGILNGLMQKTLWERACSRRRYVSRHLQ</sequence>
<reference evidence="2 3" key="1">
    <citation type="submission" date="2016-10" db="EMBL/GenBank/DDBJ databases">
        <title>Comparative genome analysis of multiple Pseudomonas spp. focuses on biocontrol and plant growth promoting traits.</title>
        <authorList>
            <person name="Tao X.-Y."/>
            <person name="Taylor C.G."/>
        </authorList>
    </citation>
    <scope>NUCLEOTIDE SEQUENCE [LARGE SCALE GENOMIC DNA]</scope>
    <source>
        <strain evidence="2 3">39A2</strain>
    </source>
</reference>